<accession>A0ABD2Z5P6</accession>
<organism evidence="1 2">
    <name type="scientific">Cinchona calisaya</name>
    <dbReference type="NCBI Taxonomy" id="153742"/>
    <lineage>
        <taxon>Eukaryota</taxon>
        <taxon>Viridiplantae</taxon>
        <taxon>Streptophyta</taxon>
        <taxon>Embryophyta</taxon>
        <taxon>Tracheophyta</taxon>
        <taxon>Spermatophyta</taxon>
        <taxon>Magnoliopsida</taxon>
        <taxon>eudicotyledons</taxon>
        <taxon>Gunneridae</taxon>
        <taxon>Pentapetalae</taxon>
        <taxon>asterids</taxon>
        <taxon>lamiids</taxon>
        <taxon>Gentianales</taxon>
        <taxon>Rubiaceae</taxon>
        <taxon>Cinchonoideae</taxon>
        <taxon>Cinchoneae</taxon>
        <taxon>Cinchona</taxon>
    </lineage>
</organism>
<comment type="caution">
    <text evidence="1">The sequence shown here is derived from an EMBL/GenBank/DDBJ whole genome shotgun (WGS) entry which is preliminary data.</text>
</comment>
<protein>
    <recommendedName>
        <fullName evidence="3">t-SNARE coiled-coil homology domain-containing protein</fullName>
    </recommendedName>
</protein>
<dbReference type="AlphaFoldDB" id="A0ABD2Z5P6"/>
<proteinExistence type="predicted"/>
<evidence type="ECO:0008006" key="3">
    <source>
        <dbReference type="Google" id="ProtNLM"/>
    </source>
</evidence>
<name>A0ABD2Z5P6_9GENT</name>
<reference evidence="1 2" key="1">
    <citation type="submission" date="2024-11" db="EMBL/GenBank/DDBJ databases">
        <title>A near-complete genome assembly of Cinchona calisaya.</title>
        <authorList>
            <person name="Lian D.C."/>
            <person name="Zhao X.W."/>
            <person name="Wei L."/>
        </authorList>
    </citation>
    <scope>NUCLEOTIDE SEQUENCE [LARGE SCALE GENOMIC DNA]</scope>
    <source>
        <tissue evidence="1">Nenye</tissue>
    </source>
</reference>
<dbReference type="EMBL" id="JBJUIK010000011">
    <property type="protein sequence ID" value="KAL3513697.1"/>
    <property type="molecule type" value="Genomic_DNA"/>
</dbReference>
<dbReference type="Proteomes" id="UP001630127">
    <property type="component" value="Unassembled WGS sequence"/>
</dbReference>
<evidence type="ECO:0000313" key="2">
    <source>
        <dbReference type="Proteomes" id="UP001630127"/>
    </source>
</evidence>
<gene>
    <name evidence="1" type="ORF">ACH5RR_026414</name>
</gene>
<keyword evidence="2" id="KW-1185">Reference proteome</keyword>
<sequence length="108" mass="12170">MGINKDKTDGMVDSIGPNIKDVELKNGFDDVELDNKDDELTIEGDNITPGIKDVEVNTRLDRIEYVLTEVIMEADNALSTAMVSKDKLDSLVEENEMEVIMSYQRIFL</sequence>
<evidence type="ECO:0000313" key="1">
    <source>
        <dbReference type="EMBL" id="KAL3513697.1"/>
    </source>
</evidence>